<feature type="domain" description="VWFA" evidence="2">
    <location>
        <begin position="296"/>
        <end position="477"/>
    </location>
</feature>
<feature type="region of interest" description="Disordered" evidence="1">
    <location>
        <begin position="697"/>
        <end position="731"/>
    </location>
</feature>
<dbReference type="PANTHER" id="PTHR45737:SF6">
    <property type="entry name" value="VON WILLEBRAND FACTOR A DOMAIN-CONTAINING PROTEIN 5A"/>
    <property type="match status" value="1"/>
</dbReference>
<dbReference type="SMART" id="SM00609">
    <property type="entry name" value="VIT"/>
    <property type="match status" value="1"/>
</dbReference>
<dbReference type="EMBL" id="MU865916">
    <property type="protein sequence ID" value="KAK4454680.1"/>
    <property type="molecule type" value="Genomic_DNA"/>
</dbReference>
<dbReference type="SUPFAM" id="SSF53300">
    <property type="entry name" value="vWA-like"/>
    <property type="match status" value="1"/>
</dbReference>
<dbReference type="InterPro" id="IPR036465">
    <property type="entry name" value="vWFA_dom_sf"/>
</dbReference>
<feature type="region of interest" description="Disordered" evidence="1">
    <location>
        <begin position="862"/>
        <end position="882"/>
    </location>
</feature>
<organism evidence="4 5">
    <name type="scientific">Podospora aff. communis PSN243</name>
    <dbReference type="NCBI Taxonomy" id="3040156"/>
    <lineage>
        <taxon>Eukaryota</taxon>
        <taxon>Fungi</taxon>
        <taxon>Dikarya</taxon>
        <taxon>Ascomycota</taxon>
        <taxon>Pezizomycotina</taxon>
        <taxon>Sordariomycetes</taxon>
        <taxon>Sordariomycetidae</taxon>
        <taxon>Sordariales</taxon>
        <taxon>Podosporaceae</taxon>
        <taxon>Podospora</taxon>
    </lineage>
</organism>
<feature type="region of interest" description="Disordered" evidence="1">
    <location>
        <begin position="893"/>
        <end position="912"/>
    </location>
</feature>
<accession>A0AAV9H3V6</accession>
<feature type="domain" description="VIT" evidence="3">
    <location>
        <begin position="16"/>
        <end position="149"/>
    </location>
</feature>
<dbReference type="PROSITE" id="PS51468">
    <property type="entry name" value="VIT"/>
    <property type="match status" value="1"/>
</dbReference>
<evidence type="ECO:0000313" key="5">
    <source>
        <dbReference type="Proteomes" id="UP001321760"/>
    </source>
</evidence>
<dbReference type="Gene3D" id="3.40.50.410">
    <property type="entry name" value="von Willebrand factor, type A domain"/>
    <property type="match status" value="1"/>
</dbReference>
<comment type="caution">
    <text evidence="4">The sequence shown here is derived from an EMBL/GenBank/DDBJ whole genome shotgun (WGS) entry which is preliminary data.</text>
</comment>
<gene>
    <name evidence="4" type="ORF">QBC34DRAFT_392369</name>
</gene>
<dbReference type="Pfam" id="PF08487">
    <property type="entry name" value="VIT"/>
    <property type="match status" value="1"/>
</dbReference>
<feature type="region of interest" description="Disordered" evidence="1">
    <location>
        <begin position="765"/>
        <end position="821"/>
    </location>
</feature>
<dbReference type="PANTHER" id="PTHR45737">
    <property type="entry name" value="VON WILLEBRAND FACTOR A DOMAIN-CONTAINING PROTEIN 5A"/>
    <property type="match status" value="1"/>
</dbReference>
<reference evidence="4" key="2">
    <citation type="submission" date="2023-05" db="EMBL/GenBank/DDBJ databases">
        <authorList>
            <consortium name="Lawrence Berkeley National Laboratory"/>
            <person name="Steindorff A."/>
            <person name="Hensen N."/>
            <person name="Bonometti L."/>
            <person name="Westerberg I."/>
            <person name="Brannstrom I.O."/>
            <person name="Guillou S."/>
            <person name="Cros-Aarteil S."/>
            <person name="Calhoun S."/>
            <person name="Haridas S."/>
            <person name="Kuo A."/>
            <person name="Mondo S."/>
            <person name="Pangilinan J."/>
            <person name="Riley R."/>
            <person name="Labutti K."/>
            <person name="Andreopoulos B."/>
            <person name="Lipzen A."/>
            <person name="Chen C."/>
            <person name="Yanf M."/>
            <person name="Daum C."/>
            <person name="Ng V."/>
            <person name="Clum A."/>
            <person name="Ohm R."/>
            <person name="Martin F."/>
            <person name="Silar P."/>
            <person name="Natvig D."/>
            <person name="Lalanne C."/>
            <person name="Gautier V."/>
            <person name="Ament-Velasquez S.L."/>
            <person name="Kruys A."/>
            <person name="Hutchinson M.I."/>
            <person name="Powell A.J."/>
            <person name="Barry K."/>
            <person name="Miller A.N."/>
            <person name="Grigoriev I.V."/>
            <person name="Debuchy R."/>
            <person name="Gladieux P."/>
            <person name="Thoren M.H."/>
            <person name="Johannesson H."/>
        </authorList>
    </citation>
    <scope>NUCLEOTIDE SEQUENCE</scope>
    <source>
        <strain evidence="4">PSN243</strain>
    </source>
</reference>
<name>A0AAV9H3V6_9PEZI</name>
<dbReference type="InterPro" id="IPR013694">
    <property type="entry name" value="VIT"/>
</dbReference>
<sequence length="1025" mass="109980">MSPHNHICGLYYLVPSTVVTWQRASERRYLPQVSLSVHAQIIASTSRTTLTQTFANPSADNAIPELRYTFPLYDGVSVVGFTCTINRDRVIKGVVKERAQARKTFEAAVARGETAGLFEQLPDASDVFTTTIGNVPAGAEIKVDITYLGELKHDTEADGTRFTIPTSIAPRYGSYPGEMLQASNVNTSKGISIIVDAEAPDGSNIKSVQSPSHPISVTIGNTSAGAASGAEMSLQKASATLSLGTTELGEDFVLHVVATNTANPVAVLETHPTIPNHRALMTTLVPKFNLPSSRPEIVFLCDRSGSMCSGNKIPNMKTALQVFLKSLPVGVKFNICSFGSHYELLFKKGSKSYDASSLKEASSYVDKFDSNFGGTEMYQPLEDIFKQRFKDMNLEVFLLTDGEIWDQQRLFTMINKHIDESKGAIRVFTLGIGSDVSHALIEGVARAGNGFSQSVGDNENMNSKVVRMLKASLTPHIKDYTLEVKYGKEAATTTDEDFEIVEKVMDAMALDVQEPEPKSEPKKAISLFDASANPDAEMTDASLDKTADGKYSHVPPISEPKLLQTPFIIPPLFPFNRTSVYLLMSPESSQKTPKSVVLRGTSAYGPLELEIPVTVLTEKGETIHQLAARQAVKELEEGRGWLYHAKDGNGPKAKLLKDKFEGRFSDMVEREAVRLGVRYQVGGKWCSFVAVDSEKKNAKVPAAGSTDTESIAPPEYASSDEGEDCGFGLFDDGGPAPSTAHSYSVKSSSQGTAMKRFSQRVLSPGLLARKSSSPPKPAAVERSRLASSSAFGGGGPSQDFAAPAAELCSAPPPPPAPSSAPGYGAASLPFIGYHMSSVPSPAPMAKRKGGAGPTALLDQARESLAGRKDKSKKESRGGGSFVNMFKKSTKNIASVDDWKPEEEDEDYSSGSMSPLPTDALEAIVAQQSFEGFWAWNNGNLLSAIGLDAAGLGVKLQQLGAVFAPGTNLAATAVVLAYLEAKLGSKKEEWEMLAEKAMNWLDAELKANGGTLSAAEMVEKVKELIA</sequence>
<evidence type="ECO:0000259" key="2">
    <source>
        <dbReference type="PROSITE" id="PS50234"/>
    </source>
</evidence>
<dbReference type="Pfam" id="PF13768">
    <property type="entry name" value="VWA_3"/>
    <property type="match status" value="1"/>
</dbReference>
<dbReference type="InterPro" id="IPR002035">
    <property type="entry name" value="VWF_A"/>
</dbReference>
<dbReference type="AlphaFoldDB" id="A0AAV9H3V6"/>
<proteinExistence type="predicted"/>
<feature type="compositionally biased region" description="Basic and acidic residues" evidence="1">
    <location>
        <begin position="862"/>
        <end position="876"/>
    </location>
</feature>
<reference evidence="4" key="1">
    <citation type="journal article" date="2023" name="Mol. Phylogenet. Evol.">
        <title>Genome-scale phylogeny and comparative genomics of the fungal order Sordariales.</title>
        <authorList>
            <person name="Hensen N."/>
            <person name="Bonometti L."/>
            <person name="Westerberg I."/>
            <person name="Brannstrom I.O."/>
            <person name="Guillou S."/>
            <person name="Cros-Aarteil S."/>
            <person name="Calhoun S."/>
            <person name="Haridas S."/>
            <person name="Kuo A."/>
            <person name="Mondo S."/>
            <person name="Pangilinan J."/>
            <person name="Riley R."/>
            <person name="LaButti K."/>
            <person name="Andreopoulos B."/>
            <person name="Lipzen A."/>
            <person name="Chen C."/>
            <person name="Yan M."/>
            <person name="Daum C."/>
            <person name="Ng V."/>
            <person name="Clum A."/>
            <person name="Steindorff A."/>
            <person name="Ohm R.A."/>
            <person name="Martin F."/>
            <person name="Silar P."/>
            <person name="Natvig D.O."/>
            <person name="Lalanne C."/>
            <person name="Gautier V."/>
            <person name="Ament-Velasquez S.L."/>
            <person name="Kruys A."/>
            <person name="Hutchinson M.I."/>
            <person name="Powell A.J."/>
            <person name="Barry K."/>
            <person name="Miller A.N."/>
            <person name="Grigoriev I.V."/>
            <person name="Debuchy R."/>
            <person name="Gladieux P."/>
            <person name="Hiltunen Thoren M."/>
            <person name="Johannesson H."/>
        </authorList>
    </citation>
    <scope>NUCLEOTIDE SEQUENCE</scope>
    <source>
        <strain evidence="4">PSN243</strain>
    </source>
</reference>
<dbReference type="Proteomes" id="UP001321760">
    <property type="component" value="Unassembled WGS sequence"/>
</dbReference>
<protein>
    <submittedName>
        <fullName evidence="4">von Willebrand factor A domain-containing protein 5A</fullName>
    </submittedName>
</protein>
<evidence type="ECO:0000256" key="1">
    <source>
        <dbReference type="SAM" id="MobiDB-lite"/>
    </source>
</evidence>
<keyword evidence="5" id="KW-1185">Reference proteome</keyword>
<evidence type="ECO:0000259" key="3">
    <source>
        <dbReference type="PROSITE" id="PS51468"/>
    </source>
</evidence>
<dbReference type="SMART" id="SM00327">
    <property type="entry name" value="VWA"/>
    <property type="match status" value="1"/>
</dbReference>
<evidence type="ECO:0000313" key="4">
    <source>
        <dbReference type="EMBL" id="KAK4454680.1"/>
    </source>
</evidence>
<dbReference type="PROSITE" id="PS50234">
    <property type="entry name" value="VWFA"/>
    <property type="match status" value="1"/>
</dbReference>